<dbReference type="Pfam" id="PF02816">
    <property type="entry name" value="Alpha_kinase"/>
    <property type="match status" value="1"/>
</dbReference>
<evidence type="ECO:0000256" key="5">
    <source>
        <dbReference type="ARBA" id="ARBA00022840"/>
    </source>
</evidence>
<feature type="region of interest" description="Disordered" evidence="6">
    <location>
        <begin position="225"/>
        <end position="247"/>
    </location>
</feature>
<dbReference type="HOGENOM" id="CLU_032408_0_0_1"/>
<keyword evidence="4" id="KW-0418">Kinase</keyword>
<reference evidence="8 9" key="1">
    <citation type="submission" date="2014-06" db="EMBL/GenBank/DDBJ databases">
        <title>Evolutionary Origins and Diversification of the Mycorrhizal Mutualists.</title>
        <authorList>
            <consortium name="DOE Joint Genome Institute"/>
            <consortium name="Mycorrhizal Genomics Consortium"/>
            <person name="Kohler A."/>
            <person name="Kuo A."/>
            <person name="Nagy L.G."/>
            <person name="Floudas D."/>
            <person name="Copeland A."/>
            <person name="Barry K.W."/>
            <person name="Cichocki N."/>
            <person name="Veneault-Fourrey C."/>
            <person name="LaButti K."/>
            <person name="Lindquist E.A."/>
            <person name="Lipzen A."/>
            <person name="Lundell T."/>
            <person name="Morin E."/>
            <person name="Murat C."/>
            <person name="Riley R."/>
            <person name="Ohm R."/>
            <person name="Sun H."/>
            <person name="Tunlid A."/>
            <person name="Henrissat B."/>
            <person name="Grigoriev I.V."/>
            <person name="Hibbett D.S."/>
            <person name="Martin F."/>
        </authorList>
    </citation>
    <scope>NUCLEOTIDE SEQUENCE [LARGE SCALE GENOMIC DNA]</scope>
    <source>
        <strain evidence="8 9">FD-325 SS-3</strain>
    </source>
</reference>
<keyword evidence="3" id="KW-0547">Nucleotide-binding</keyword>
<evidence type="ECO:0000256" key="1">
    <source>
        <dbReference type="ARBA" id="ARBA00022527"/>
    </source>
</evidence>
<dbReference type="Proteomes" id="UP000053263">
    <property type="component" value="Unassembled WGS sequence"/>
</dbReference>
<dbReference type="GO" id="GO:0004674">
    <property type="term" value="F:protein serine/threonine kinase activity"/>
    <property type="evidence" value="ECO:0007669"/>
    <property type="project" value="UniProtKB-KW"/>
</dbReference>
<dbReference type="InterPro" id="IPR004166">
    <property type="entry name" value="a-kinase_dom"/>
</dbReference>
<dbReference type="SUPFAM" id="SSF56112">
    <property type="entry name" value="Protein kinase-like (PK-like)"/>
    <property type="match status" value="1"/>
</dbReference>
<evidence type="ECO:0000313" key="9">
    <source>
        <dbReference type="Proteomes" id="UP000053263"/>
    </source>
</evidence>
<keyword evidence="5" id="KW-0067">ATP-binding</keyword>
<accession>A0A0C9T8G3</accession>
<dbReference type="OrthoDB" id="2915404at2759"/>
<dbReference type="CDD" id="cd04515">
    <property type="entry name" value="Alpha_kinase"/>
    <property type="match status" value="1"/>
</dbReference>
<name>A0A0C9T8G3_PLICR</name>
<dbReference type="InterPro" id="IPR051852">
    <property type="entry name" value="Alpha-type_PK"/>
</dbReference>
<sequence length="537" mass="59891">PTGPSKPPGLSVAESHRERTDAVRQRMKLQPASNHHAGLSGTSLNTATLLAHQSAGGSPGEQKAMVCWQVRVSNNPKQINNDLPYGNKPWAYSVWLSDIKEHVLQQIAGDWNRNGAAPLKTEEVSFRWSGNRVFEKDTSTMKLGDFVAFHQTPTMSFYLEKVPPVWKSHAKGKAPCLCFELYVDHHSYSKRLRKAARHRAGAASDSDGSDEDDDPSTDAMVRSMVRGAPKRSRPLEDSSEANKPTIQKRSDITLKQIKCIVNNENGQYEFEDTNVVVKGAIRDKPFSSGAMKHVYDLHGLDGKSYVAKRFYRISENETAHDPLFDDEESRIAATVPIEDNEVQLQCKLARLAWGRWFLQKFYAHARSVNVHVDSDIAFAGAFLGKEIECPSRASGVDTIDEDTKGLTWLIEDRRPQTVIRFSGTLDHRTLRRDLRSATISAFAHFVWGASHRNFVFADLQGTPHPVRGKDGLILFDLMTHSLAGDTGVGDFGREGILTFLRDHSCNTVCRDLGLDRSMPLEFAESDNPQSSSGEDEE</sequence>
<keyword evidence="2" id="KW-0808">Transferase</keyword>
<gene>
    <name evidence="8" type="ORF">PLICRDRAFT_71490</name>
</gene>
<dbReference type="PROSITE" id="PS51158">
    <property type="entry name" value="ALPHA_KINASE"/>
    <property type="match status" value="1"/>
</dbReference>
<feature type="compositionally biased region" description="Acidic residues" evidence="6">
    <location>
        <begin position="207"/>
        <end position="216"/>
    </location>
</feature>
<protein>
    <recommendedName>
        <fullName evidence="7">Alpha-type protein kinase domain-containing protein</fullName>
    </recommendedName>
</protein>
<dbReference type="InterPro" id="IPR011009">
    <property type="entry name" value="Kinase-like_dom_sf"/>
</dbReference>
<dbReference type="PANTHER" id="PTHR45992:SF11">
    <property type="entry name" value="ALPHA-TYPE PROTEIN KINASE DOMAIN-CONTAINING PROTEIN"/>
    <property type="match status" value="1"/>
</dbReference>
<dbReference type="GO" id="GO:0005524">
    <property type="term" value="F:ATP binding"/>
    <property type="evidence" value="ECO:0007669"/>
    <property type="project" value="UniProtKB-KW"/>
</dbReference>
<dbReference type="AlphaFoldDB" id="A0A0C9T8G3"/>
<feature type="region of interest" description="Disordered" evidence="6">
    <location>
        <begin position="1"/>
        <end position="21"/>
    </location>
</feature>
<dbReference type="Gene3D" id="3.20.200.10">
    <property type="entry name" value="MHCK/EF2 kinase"/>
    <property type="match status" value="1"/>
</dbReference>
<evidence type="ECO:0000256" key="6">
    <source>
        <dbReference type="SAM" id="MobiDB-lite"/>
    </source>
</evidence>
<feature type="non-terminal residue" evidence="8">
    <location>
        <position position="537"/>
    </location>
</feature>
<keyword evidence="1" id="KW-0723">Serine/threonine-protein kinase</keyword>
<keyword evidence="9" id="KW-1185">Reference proteome</keyword>
<organism evidence="8 9">
    <name type="scientific">Plicaturopsis crispa FD-325 SS-3</name>
    <dbReference type="NCBI Taxonomy" id="944288"/>
    <lineage>
        <taxon>Eukaryota</taxon>
        <taxon>Fungi</taxon>
        <taxon>Dikarya</taxon>
        <taxon>Basidiomycota</taxon>
        <taxon>Agaricomycotina</taxon>
        <taxon>Agaricomycetes</taxon>
        <taxon>Agaricomycetidae</taxon>
        <taxon>Amylocorticiales</taxon>
        <taxon>Amylocorticiaceae</taxon>
        <taxon>Plicatura</taxon>
        <taxon>Plicaturopsis crispa</taxon>
    </lineage>
</organism>
<evidence type="ECO:0000256" key="2">
    <source>
        <dbReference type="ARBA" id="ARBA00022679"/>
    </source>
</evidence>
<feature type="domain" description="Alpha-type protein kinase" evidence="7">
    <location>
        <begin position="260"/>
        <end position="517"/>
    </location>
</feature>
<dbReference type="SMART" id="SM00811">
    <property type="entry name" value="Alpha_kinase"/>
    <property type="match status" value="1"/>
</dbReference>
<evidence type="ECO:0000259" key="7">
    <source>
        <dbReference type="PROSITE" id="PS51158"/>
    </source>
</evidence>
<evidence type="ECO:0000313" key="8">
    <source>
        <dbReference type="EMBL" id="KII84498.1"/>
    </source>
</evidence>
<feature type="region of interest" description="Disordered" evidence="6">
    <location>
        <begin position="199"/>
        <end position="218"/>
    </location>
</feature>
<dbReference type="EMBL" id="KN832570">
    <property type="protein sequence ID" value="KII84498.1"/>
    <property type="molecule type" value="Genomic_DNA"/>
</dbReference>
<feature type="non-terminal residue" evidence="8">
    <location>
        <position position="1"/>
    </location>
</feature>
<proteinExistence type="predicted"/>
<dbReference type="PANTHER" id="PTHR45992">
    <property type="entry name" value="EUKARYOTIC ELONGATION FACTOR 2 KINASE-RELATED"/>
    <property type="match status" value="1"/>
</dbReference>
<evidence type="ECO:0000256" key="4">
    <source>
        <dbReference type="ARBA" id="ARBA00022777"/>
    </source>
</evidence>
<evidence type="ECO:0000256" key="3">
    <source>
        <dbReference type="ARBA" id="ARBA00022741"/>
    </source>
</evidence>